<dbReference type="InterPro" id="IPR042002">
    <property type="entry name" value="Sortase_C"/>
</dbReference>
<dbReference type="CDD" id="cd05827">
    <property type="entry name" value="Sortase_C"/>
    <property type="match status" value="1"/>
</dbReference>
<dbReference type="Gene3D" id="2.40.260.10">
    <property type="entry name" value="Sortase"/>
    <property type="match status" value="1"/>
</dbReference>
<accession>A0A1E5GFB9</accession>
<keyword evidence="1" id="KW-0378">Hydrolase</keyword>
<feature type="active site" description="Proton donor/acceptor" evidence="2">
    <location>
        <position position="153"/>
    </location>
</feature>
<feature type="active site" description="Acyl-thioester intermediate" evidence="2">
    <location>
        <position position="215"/>
    </location>
</feature>
<evidence type="ECO:0000313" key="5">
    <source>
        <dbReference type="Proteomes" id="UP000094068"/>
    </source>
</evidence>
<evidence type="ECO:0000256" key="2">
    <source>
        <dbReference type="PIRSR" id="PIRSR605754-1"/>
    </source>
</evidence>
<evidence type="ECO:0000256" key="3">
    <source>
        <dbReference type="SAM" id="Phobius"/>
    </source>
</evidence>
<dbReference type="RefSeq" id="WP_069646049.1">
    <property type="nucleotide sequence ID" value="NZ_MIJZ01000013.1"/>
</dbReference>
<feature type="transmembrane region" description="Helical" evidence="3">
    <location>
        <begin position="7"/>
        <end position="28"/>
    </location>
</feature>
<dbReference type="Proteomes" id="UP000094068">
    <property type="component" value="Unassembled WGS sequence"/>
</dbReference>
<dbReference type="NCBIfam" id="TIGR01076">
    <property type="entry name" value="sortase_fam"/>
    <property type="match status" value="1"/>
</dbReference>
<dbReference type="SUPFAM" id="SSF63817">
    <property type="entry name" value="Sortase"/>
    <property type="match status" value="1"/>
</dbReference>
<keyword evidence="5" id="KW-1185">Reference proteome</keyword>
<reference evidence="5" key="1">
    <citation type="submission" date="2016-09" db="EMBL/GenBank/DDBJ databases">
        <authorList>
            <person name="Gulvik C.A."/>
        </authorList>
    </citation>
    <scope>NUCLEOTIDE SEQUENCE [LARGE SCALE GENOMIC DNA]</scope>
    <source>
        <strain evidence="5">DSM 23328</strain>
    </source>
</reference>
<dbReference type="AlphaFoldDB" id="A0A1E5GFB9"/>
<dbReference type="OrthoDB" id="1648028at2"/>
<evidence type="ECO:0000313" key="4">
    <source>
        <dbReference type="EMBL" id="OEG11275.1"/>
    </source>
</evidence>
<feature type="transmembrane region" description="Helical" evidence="3">
    <location>
        <begin position="253"/>
        <end position="271"/>
    </location>
</feature>
<dbReference type="InterPro" id="IPR005754">
    <property type="entry name" value="Sortase"/>
</dbReference>
<dbReference type="NCBIfam" id="NF033745">
    <property type="entry name" value="class_C_sortase"/>
    <property type="match status" value="1"/>
</dbReference>
<dbReference type="GO" id="GO:0016787">
    <property type="term" value="F:hydrolase activity"/>
    <property type="evidence" value="ECO:0007669"/>
    <property type="project" value="UniProtKB-KW"/>
</dbReference>
<gene>
    <name evidence="4" type="ORF">BCR21_08195</name>
</gene>
<dbReference type="InterPro" id="IPR023365">
    <property type="entry name" value="Sortase_dom-sf"/>
</dbReference>
<protein>
    <submittedName>
        <fullName evidence="4">Class C sortase</fullName>
    </submittedName>
</protein>
<proteinExistence type="predicted"/>
<dbReference type="EMBL" id="MIJZ01000013">
    <property type="protein sequence ID" value="OEG11275.1"/>
    <property type="molecule type" value="Genomic_DNA"/>
</dbReference>
<evidence type="ECO:0000256" key="1">
    <source>
        <dbReference type="ARBA" id="ARBA00022801"/>
    </source>
</evidence>
<keyword evidence="3" id="KW-0472">Membrane</keyword>
<organism evidence="4 5">
    <name type="scientific">Enterococcus ureasiticus</name>
    <dbReference type="NCBI Taxonomy" id="903984"/>
    <lineage>
        <taxon>Bacteria</taxon>
        <taxon>Bacillati</taxon>
        <taxon>Bacillota</taxon>
        <taxon>Bacilli</taxon>
        <taxon>Lactobacillales</taxon>
        <taxon>Enterococcaceae</taxon>
        <taxon>Enterococcus</taxon>
    </lineage>
</organism>
<dbReference type="STRING" id="903984.BCR21_08195"/>
<keyword evidence="3" id="KW-0812">Transmembrane</keyword>
<dbReference type="Pfam" id="PF04203">
    <property type="entry name" value="Sortase"/>
    <property type="match status" value="1"/>
</dbReference>
<sequence>MNKRVRISSVFIAVFFVGGLALVLYPFISNELNNYLDNQLITFYQQQANQQNAKELAEAKQKWQAKNEQLLKEANSQKIGSDPFSEKESEKKVNEKSYLEKHTIAFIDIPKINVSLPIFNGTNDLLLEKGAGLLEGTSYPIGGAGTHSVITGHRGLISAKLFTDLPNLKKEDTFVIMIAKEKHAYKIDQIRVVEPDDTELLRVVDGKDYVTLLTCTPFMVNSHRLLVRGHRVPYTEKIENDLKKSTKNQIRSGYILLSVLILIILIIYLFIRKKRKSQKKNEEFST</sequence>
<comment type="caution">
    <text evidence="4">The sequence shown here is derived from an EMBL/GenBank/DDBJ whole genome shotgun (WGS) entry which is preliminary data.</text>
</comment>
<keyword evidence="3" id="KW-1133">Transmembrane helix</keyword>
<name>A0A1E5GFB9_9ENTE</name>